<name>A0A5C1YNJ4_9PROT</name>
<dbReference type="SUPFAM" id="SSF53850">
    <property type="entry name" value="Periplasmic binding protein-like II"/>
    <property type="match status" value="1"/>
</dbReference>
<keyword evidence="3 4" id="KW-0732">Signal</keyword>
<organism evidence="5 6">
    <name type="scientific">Acetobacter vaccinii</name>
    <dbReference type="NCBI Taxonomy" id="2592655"/>
    <lineage>
        <taxon>Bacteria</taxon>
        <taxon>Pseudomonadati</taxon>
        <taxon>Pseudomonadota</taxon>
        <taxon>Alphaproteobacteria</taxon>
        <taxon>Acetobacterales</taxon>
        <taxon>Acetobacteraceae</taxon>
        <taxon>Acetobacter</taxon>
    </lineage>
</organism>
<dbReference type="EMBL" id="CP043506">
    <property type="protein sequence ID" value="QEO16412.1"/>
    <property type="molecule type" value="Genomic_DNA"/>
</dbReference>
<dbReference type="Pfam" id="PF13379">
    <property type="entry name" value="NMT1_2"/>
    <property type="match status" value="1"/>
</dbReference>
<reference evidence="5 6" key="1">
    <citation type="submission" date="2019-09" db="EMBL/GenBank/DDBJ databases">
        <title>Genome sequencing of strain KACC 21233.</title>
        <authorList>
            <person name="Heo J."/>
            <person name="Kim S.-J."/>
            <person name="Kim J.-S."/>
            <person name="Hong S.-B."/>
            <person name="Kwon S.-W."/>
        </authorList>
    </citation>
    <scope>NUCLEOTIDE SEQUENCE [LARGE SCALE GENOMIC DNA]</scope>
    <source>
        <strain evidence="5 6">KACC 21233</strain>
    </source>
</reference>
<evidence type="ECO:0000256" key="4">
    <source>
        <dbReference type="SAM" id="SignalP"/>
    </source>
</evidence>
<proteinExistence type="inferred from homology"/>
<comment type="subcellular location">
    <subcellularLocation>
        <location evidence="1">Periplasm</location>
    </subcellularLocation>
</comment>
<dbReference type="PANTHER" id="PTHR30024">
    <property type="entry name" value="ALIPHATIC SULFONATES-BINDING PROTEIN-RELATED"/>
    <property type="match status" value="1"/>
</dbReference>
<dbReference type="Proteomes" id="UP000324536">
    <property type="component" value="Chromosome"/>
</dbReference>
<gene>
    <name evidence="5" type="ORF">FLP30_00480</name>
</gene>
<evidence type="ECO:0000256" key="1">
    <source>
        <dbReference type="ARBA" id="ARBA00004418"/>
    </source>
</evidence>
<comment type="similarity">
    <text evidence="2">Belongs to the bacterial solute-binding protein SsuA/TauA family.</text>
</comment>
<evidence type="ECO:0000313" key="6">
    <source>
        <dbReference type="Proteomes" id="UP000324536"/>
    </source>
</evidence>
<evidence type="ECO:0000256" key="3">
    <source>
        <dbReference type="ARBA" id="ARBA00022729"/>
    </source>
</evidence>
<feature type="chain" id="PRO_5022821445" evidence="4">
    <location>
        <begin position="26"/>
        <end position="346"/>
    </location>
</feature>
<dbReference type="AlphaFoldDB" id="A0A5C1YNJ4"/>
<dbReference type="PANTHER" id="PTHR30024:SF47">
    <property type="entry name" value="TAURINE-BINDING PERIPLASMIC PROTEIN"/>
    <property type="match status" value="1"/>
</dbReference>
<dbReference type="Gene3D" id="3.40.190.10">
    <property type="entry name" value="Periplasmic binding protein-like II"/>
    <property type="match status" value="2"/>
</dbReference>
<dbReference type="KEGG" id="acek:FLP30_00480"/>
<dbReference type="GO" id="GO:0042597">
    <property type="term" value="C:periplasmic space"/>
    <property type="evidence" value="ECO:0007669"/>
    <property type="project" value="UniProtKB-SubCell"/>
</dbReference>
<protein>
    <submittedName>
        <fullName evidence="5">ABC transporter substrate-binding protein</fullName>
    </submittedName>
</protein>
<dbReference type="RefSeq" id="WP_149277859.1">
    <property type="nucleotide sequence ID" value="NZ_CP043506.1"/>
</dbReference>
<dbReference type="OrthoDB" id="7307648at2"/>
<evidence type="ECO:0000256" key="2">
    <source>
        <dbReference type="ARBA" id="ARBA00010742"/>
    </source>
</evidence>
<accession>A0A5C1YNJ4</accession>
<keyword evidence="6" id="KW-1185">Reference proteome</keyword>
<feature type="signal peptide" evidence="4">
    <location>
        <begin position="1"/>
        <end position="25"/>
    </location>
</feature>
<evidence type="ECO:0000313" key="5">
    <source>
        <dbReference type="EMBL" id="QEO16412.1"/>
    </source>
</evidence>
<sequence length="346" mass="36900">MRRFFLKMMAAVAVAAVTTQAPVQAAETIRVGYIPVLGSSALFVLDGKGWAKDAGLTLELVRFTSGPQAIQALVAGRIDGYVAGVLPLLQARAHGADVKVVAAASVDELSVIARGPLAASVPADGQAPLSAQATREVFEHFHTTQGRLPRIATQPPGSVPDTLLRYWLKQRVGITDLAAATTIVGVDIDAAQQAFLAGAVDAAVLREPALTVVRRRLPDARIFVDGQGMMPDQPGSVLAILRPTAPDRQGWTKTLTALFVRATTLLSQHPDEAVPYVQKVLGGGLVSEELMKEALEHSAAHFISDPARIIPGVRDLQDFEVAQGLLRKAQPVEDLFIQDLWRQGTP</sequence>